<comment type="caution">
    <text evidence="13">The sequence shown here is derived from an EMBL/GenBank/DDBJ whole genome shotgun (WGS) entry which is preliminary data.</text>
</comment>
<keyword evidence="4 11" id="KW-0808">Transferase</keyword>
<dbReference type="Proteomes" id="UP000249782">
    <property type="component" value="Unassembled WGS sequence"/>
</dbReference>
<dbReference type="PANTHER" id="PTHR10344:SF4">
    <property type="entry name" value="UMP-CMP KINASE 2, MITOCHONDRIAL"/>
    <property type="match status" value="1"/>
</dbReference>
<evidence type="ECO:0000256" key="11">
    <source>
        <dbReference type="HAMAP-Rule" id="MF_00165"/>
    </source>
</evidence>
<dbReference type="GO" id="GO:0005524">
    <property type="term" value="F:ATP binding"/>
    <property type="evidence" value="ECO:0007669"/>
    <property type="project" value="UniProtKB-UniRule"/>
</dbReference>
<evidence type="ECO:0000256" key="8">
    <source>
        <dbReference type="ARBA" id="ARBA00022840"/>
    </source>
</evidence>
<dbReference type="InterPro" id="IPR039430">
    <property type="entry name" value="Thymidylate_kin-like_dom"/>
</dbReference>
<evidence type="ECO:0000256" key="9">
    <source>
        <dbReference type="ARBA" id="ARBA00029962"/>
    </source>
</evidence>
<dbReference type="EMBL" id="QLOE01000001">
    <property type="protein sequence ID" value="RAO79782.1"/>
    <property type="molecule type" value="Genomic_DNA"/>
</dbReference>
<reference evidence="13 14" key="1">
    <citation type="submission" date="2018-06" db="EMBL/GenBank/DDBJ databases">
        <title>Draft genome sequence of hyperthermophilic methanogen Methanothermobacter tenebrarum sp. MCM-B 1447.</title>
        <authorList>
            <person name="Pore S.D."/>
            <person name="Dagar S."/>
            <person name="Dhakephalkar P.K."/>
        </authorList>
    </citation>
    <scope>NUCLEOTIDE SEQUENCE [LARGE SCALE GENOMIC DNA]</scope>
    <source>
        <strain evidence="13 14">MCM B 1447</strain>
    </source>
</reference>
<dbReference type="NCBIfam" id="TIGR00041">
    <property type="entry name" value="DTMP_kinase"/>
    <property type="match status" value="1"/>
</dbReference>
<name>A0A328PGY6_9EURY</name>
<organism evidence="13 14">
    <name type="scientific">Methanothermobacter tenebrarum</name>
    <dbReference type="NCBI Taxonomy" id="680118"/>
    <lineage>
        <taxon>Archaea</taxon>
        <taxon>Methanobacteriati</taxon>
        <taxon>Methanobacteriota</taxon>
        <taxon>Methanomada group</taxon>
        <taxon>Methanobacteria</taxon>
        <taxon>Methanobacteriales</taxon>
        <taxon>Methanobacteriaceae</taxon>
        <taxon>Methanothermobacter</taxon>
    </lineage>
</organism>
<accession>A0A328PGY6</accession>
<evidence type="ECO:0000256" key="1">
    <source>
        <dbReference type="ARBA" id="ARBA00009776"/>
    </source>
</evidence>
<keyword evidence="7 11" id="KW-0418">Kinase</keyword>
<evidence type="ECO:0000256" key="10">
    <source>
        <dbReference type="ARBA" id="ARBA00048743"/>
    </source>
</evidence>
<keyword evidence="8 11" id="KW-0067">ATP-binding</keyword>
<dbReference type="CDD" id="cd01672">
    <property type="entry name" value="TMPK"/>
    <property type="match status" value="1"/>
</dbReference>
<dbReference type="GO" id="GO:0006227">
    <property type="term" value="P:dUDP biosynthetic process"/>
    <property type="evidence" value="ECO:0007669"/>
    <property type="project" value="TreeGrafter"/>
</dbReference>
<keyword evidence="6 11" id="KW-0547">Nucleotide-binding</keyword>
<dbReference type="Gene3D" id="3.40.50.300">
    <property type="entry name" value="P-loop containing nucleotide triphosphate hydrolases"/>
    <property type="match status" value="1"/>
</dbReference>
<dbReference type="InterPro" id="IPR018095">
    <property type="entry name" value="Thymidylate_kin_CS"/>
</dbReference>
<feature type="binding site" evidence="11">
    <location>
        <begin position="7"/>
        <end position="14"/>
    </location>
    <ligand>
        <name>ATP</name>
        <dbReference type="ChEBI" id="CHEBI:30616"/>
    </ligand>
</feature>
<comment type="catalytic activity">
    <reaction evidence="10 11">
        <text>dTMP + ATP = dTDP + ADP</text>
        <dbReference type="Rhea" id="RHEA:13517"/>
        <dbReference type="ChEBI" id="CHEBI:30616"/>
        <dbReference type="ChEBI" id="CHEBI:58369"/>
        <dbReference type="ChEBI" id="CHEBI:63528"/>
        <dbReference type="ChEBI" id="CHEBI:456216"/>
        <dbReference type="EC" id="2.7.4.9"/>
    </reaction>
</comment>
<keyword evidence="14" id="KW-1185">Reference proteome</keyword>
<comment type="similarity">
    <text evidence="1 11">Belongs to the thymidylate kinase family.</text>
</comment>
<feature type="domain" description="Thymidylate kinase-like" evidence="12">
    <location>
        <begin position="5"/>
        <end position="179"/>
    </location>
</feature>
<evidence type="ECO:0000256" key="4">
    <source>
        <dbReference type="ARBA" id="ARBA00022679"/>
    </source>
</evidence>
<dbReference type="PANTHER" id="PTHR10344">
    <property type="entry name" value="THYMIDYLATE KINASE"/>
    <property type="match status" value="1"/>
</dbReference>
<dbReference type="SUPFAM" id="SSF52540">
    <property type="entry name" value="P-loop containing nucleoside triphosphate hydrolases"/>
    <property type="match status" value="1"/>
</dbReference>
<sequence>MYICIEGIDGAGKTTQCKLLKDWLDKNGYKVELIREPTQSPIGKLIRKILNEPNLPTAEQQKVLGLLFAADRLLLRDKIQKAKDEGIIIVSDRCFYSSIAYQEPEDWIKEINKFAIKPDIVIILDIKPENAQERFEGLERFEKKSFLERVRKKYLRIAEENECFIVDANRGINIIQDDIRKIIAPYLGICR</sequence>
<evidence type="ECO:0000256" key="2">
    <source>
        <dbReference type="ARBA" id="ARBA00012980"/>
    </source>
</evidence>
<dbReference type="GO" id="GO:0004798">
    <property type="term" value="F:dTMP kinase activity"/>
    <property type="evidence" value="ECO:0007669"/>
    <property type="project" value="UniProtKB-UniRule"/>
</dbReference>
<dbReference type="RefSeq" id="WP_112093092.1">
    <property type="nucleotide sequence ID" value="NZ_QLOE01000001.1"/>
</dbReference>
<evidence type="ECO:0000256" key="7">
    <source>
        <dbReference type="ARBA" id="ARBA00022777"/>
    </source>
</evidence>
<dbReference type="GO" id="GO:0005737">
    <property type="term" value="C:cytoplasm"/>
    <property type="evidence" value="ECO:0007669"/>
    <property type="project" value="TreeGrafter"/>
</dbReference>
<dbReference type="HAMAP" id="MF_00165">
    <property type="entry name" value="Thymidylate_kinase"/>
    <property type="match status" value="1"/>
</dbReference>
<keyword evidence="5 11" id="KW-0545">Nucleotide biosynthesis</keyword>
<dbReference type="AlphaFoldDB" id="A0A328PGY6"/>
<evidence type="ECO:0000256" key="6">
    <source>
        <dbReference type="ARBA" id="ARBA00022741"/>
    </source>
</evidence>
<evidence type="ECO:0000256" key="5">
    <source>
        <dbReference type="ARBA" id="ARBA00022727"/>
    </source>
</evidence>
<evidence type="ECO:0000313" key="14">
    <source>
        <dbReference type="Proteomes" id="UP000249782"/>
    </source>
</evidence>
<proteinExistence type="inferred from homology"/>
<dbReference type="OrthoDB" id="43083at2157"/>
<dbReference type="EC" id="2.7.4.9" evidence="2 11"/>
<dbReference type="InterPro" id="IPR027417">
    <property type="entry name" value="P-loop_NTPase"/>
</dbReference>
<evidence type="ECO:0000313" key="13">
    <source>
        <dbReference type="EMBL" id="RAO79782.1"/>
    </source>
</evidence>
<dbReference type="GO" id="GO:0006233">
    <property type="term" value="P:dTDP biosynthetic process"/>
    <property type="evidence" value="ECO:0007669"/>
    <property type="project" value="InterPro"/>
</dbReference>
<evidence type="ECO:0000259" key="12">
    <source>
        <dbReference type="Pfam" id="PF02223"/>
    </source>
</evidence>
<dbReference type="Pfam" id="PF02223">
    <property type="entry name" value="Thymidylate_kin"/>
    <property type="match status" value="1"/>
</dbReference>
<dbReference type="InterPro" id="IPR018094">
    <property type="entry name" value="Thymidylate_kinase"/>
</dbReference>
<dbReference type="GO" id="GO:0006235">
    <property type="term" value="P:dTTP biosynthetic process"/>
    <property type="evidence" value="ECO:0007669"/>
    <property type="project" value="UniProtKB-UniRule"/>
</dbReference>
<evidence type="ECO:0000256" key="3">
    <source>
        <dbReference type="ARBA" id="ARBA00013355"/>
    </source>
</evidence>
<dbReference type="PROSITE" id="PS01331">
    <property type="entry name" value="THYMIDYLATE_KINASE"/>
    <property type="match status" value="1"/>
</dbReference>
<protein>
    <recommendedName>
        <fullName evidence="3 11">Probable thymidylate kinase</fullName>
        <ecNumber evidence="2 11">2.7.4.9</ecNumber>
    </recommendedName>
    <alternativeName>
        <fullName evidence="9 11">dTMP kinase</fullName>
    </alternativeName>
</protein>
<gene>
    <name evidence="11 13" type="primary">tmk</name>
    <name evidence="13" type="ORF">DPC56_00395</name>
</gene>